<dbReference type="EMBL" id="JACHGN010000009">
    <property type="protein sequence ID" value="MBB5134936.1"/>
    <property type="molecule type" value="Genomic_DNA"/>
</dbReference>
<organism evidence="1 2">
    <name type="scientific">Thermocatellispora tengchongensis</name>
    <dbReference type="NCBI Taxonomy" id="1073253"/>
    <lineage>
        <taxon>Bacteria</taxon>
        <taxon>Bacillati</taxon>
        <taxon>Actinomycetota</taxon>
        <taxon>Actinomycetes</taxon>
        <taxon>Streptosporangiales</taxon>
        <taxon>Streptosporangiaceae</taxon>
        <taxon>Thermocatellispora</taxon>
    </lineage>
</organism>
<dbReference type="Gene3D" id="1.10.30.50">
    <property type="match status" value="1"/>
</dbReference>
<protein>
    <recommendedName>
        <fullName evidence="3">HNH endonuclease</fullName>
    </recommendedName>
</protein>
<evidence type="ECO:0000313" key="1">
    <source>
        <dbReference type="EMBL" id="MBB5134936.1"/>
    </source>
</evidence>
<evidence type="ECO:0008006" key="3">
    <source>
        <dbReference type="Google" id="ProtNLM"/>
    </source>
</evidence>
<dbReference type="AlphaFoldDB" id="A0A840P8J5"/>
<keyword evidence="2" id="KW-1185">Reference proteome</keyword>
<reference evidence="1 2" key="1">
    <citation type="submission" date="2020-08" db="EMBL/GenBank/DDBJ databases">
        <title>Genomic Encyclopedia of Type Strains, Phase IV (KMG-IV): sequencing the most valuable type-strain genomes for metagenomic binning, comparative biology and taxonomic classification.</title>
        <authorList>
            <person name="Goeker M."/>
        </authorList>
    </citation>
    <scope>NUCLEOTIDE SEQUENCE [LARGE SCALE GENOMIC DNA]</scope>
    <source>
        <strain evidence="1 2">DSM 45615</strain>
    </source>
</reference>
<accession>A0A840P8J5</accession>
<comment type="caution">
    <text evidence="1">The sequence shown here is derived from an EMBL/GenBank/DDBJ whole genome shotgun (WGS) entry which is preliminary data.</text>
</comment>
<gene>
    <name evidence="1" type="ORF">HNP84_004670</name>
</gene>
<dbReference type="InterPro" id="IPR003615">
    <property type="entry name" value="HNH_nuc"/>
</dbReference>
<dbReference type="Proteomes" id="UP000578449">
    <property type="component" value="Unassembled WGS sequence"/>
</dbReference>
<sequence>MNEDFFRYDPSARASWRLAVLMGRNSRTYKFALGSALMSAAAEGRTEIPLAELAVPYAMGLARRVREAAQMPAGGELGESDFLAVAQREADESLRIGTPTEELLSAAVRSMPQMVMRKFHNLPGGGEVPHRFYELTGGSRERVVRLTEHLRSVARSEHAPSLREELDARWSIVEASFSAAIGRSLMQEGVAVDLGALRITDKRRRRPVAGVTEAVIGFQHGRCLICDETLVPGVDAVAVDHVFPFSMMARLGAATDLDAVWNLAPAHSACNGRKSDRPPTTAELVRLAERNEAIMHSPLPLRKTLHLTLVRHGYPGRAGDWRRFLAQAQRDLPG</sequence>
<name>A0A840P8J5_9ACTN</name>
<evidence type="ECO:0000313" key="2">
    <source>
        <dbReference type="Proteomes" id="UP000578449"/>
    </source>
</evidence>
<dbReference type="CDD" id="cd00085">
    <property type="entry name" value="HNHc"/>
    <property type="match status" value="1"/>
</dbReference>
<dbReference type="RefSeq" id="WP_185051803.1">
    <property type="nucleotide sequence ID" value="NZ_BAABIX010000004.1"/>
</dbReference>
<proteinExistence type="predicted"/>